<dbReference type="Pfam" id="PF00005">
    <property type="entry name" value="ABC_tran"/>
    <property type="match status" value="1"/>
</dbReference>
<evidence type="ECO:0000313" key="6">
    <source>
        <dbReference type="EMBL" id="CBH98540.1"/>
    </source>
</evidence>
<gene>
    <name evidence="6" type="ORF">CARN2_4021</name>
</gene>
<dbReference type="GO" id="GO:0005524">
    <property type="term" value="F:ATP binding"/>
    <property type="evidence" value="ECO:0007669"/>
    <property type="project" value="UniProtKB-KW"/>
</dbReference>
<dbReference type="PANTHER" id="PTHR43335:SF4">
    <property type="entry name" value="ABC TRANSPORTER, ATP-BINDING PROTEIN"/>
    <property type="match status" value="1"/>
</dbReference>
<sequence length="246" mass="26313">MTEGSLFPITLHGVGLRRGANWVLRDLDLQLERGGITALVGPNGAGKTSLLRLIHGLDVPSCGSLRFAGEAPPQDGMAYAAQAMVFAHTPLLRASVEDNLRLASCAAPTDNRRALLDAALARAGLKEQARQSAASLSSGQRQRLALARAWMLQPELLLLDEPCSHLDQRASAAILQDVQDLAAQGITVLLSTHRPEEIALAQRVLRLEHGHLQTNHEPHHPAPRHSGTDIQGDVSCSPAYACTPQA</sequence>
<dbReference type="AlphaFoldDB" id="E6PUD3"/>
<dbReference type="InterPro" id="IPR003593">
    <property type="entry name" value="AAA+_ATPase"/>
</dbReference>
<feature type="domain" description="ABC transporter" evidence="5">
    <location>
        <begin position="9"/>
        <end position="234"/>
    </location>
</feature>
<keyword evidence="2" id="KW-0813">Transport</keyword>
<reference evidence="6" key="1">
    <citation type="submission" date="2009-10" db="EMBL/GenBank/DDBJ databases">
        <title>Diversity of trophic interactions inside an arsenic-rich microbial ecosystem.</title>
        <authorList>
            <person name="Bertin P.N."/>
            <person name="Heinrich-Salmeron A."/>
            <person name="Pelletier E."/>
            <person name="Goulhen-Chollet F."/>
            <person name="Arsene-Ploetze F."/>
            <person name="Gallien S."/>
            <person name="Calteau A."/>
            <person name="Vallenet D."/>
            <person name="Casiot C."/>
            <person name="Chane-Woon-Ming B."/>
            <person name="Giloteaux L."/>
            <person name="Barakat M."/>
            <person name="Bonnefoy V."/>
            <person name="Bruneel O."/>
            <person name="Chandler M."/>
            <person name="Cleiss J."/>
            <person name="Duran R."/>
            <person name="Elbaz-Poulichet F."/>
            <person name="Fonknechten N."/>
            <person name="Lauga B."/>
            <person name="Mornico D."/>
            <person name="Ortet P."/>
            <person name="Schaeffer C."/>
            <person name="Siguier P."/>
            <person name="Alexander Thil Smith A."/>
            <person name="Van Dorsselaer A."/>
            <person name="Weissenbach J."/>
            <person name="Medigue C."/>
            <person name="Le Paslier D."/>
        </authorList>
    </citation>
    <scope>NUCLEOTIDE SEQUENCE</scope>
</reference>
<dbReference type="InterPro" id="IPR017871">
    <property type="entry name" value="ABC_transporter-like_CS"/>
</dbReference>
<proteinExistence type="inferred from homology"/>
<evidence type="ECO:0000256" key="4">
    <source>
        <dbReference type="ARBA" id="ARBA00022840"/>
    </source>
</evidence>
<dbReference type="GO" id="GO:0016887">
    <property type="term" value="F:ATP hydrolysis activity"/>
    <property type="evidence" value="ECO:0007669"/>
    <property type="project" value="InterPro"/>
</dbReference>
<name>E6PUD3_9ZZZZ</name>
<organism evidence="6">
    <name type="scientific">mine drainage metagenome</name>
    <dbReference type="NCBI Taxonomy" id="410659"/>
    <lineage>
        <taxon>unclassified sequences</taxon>
        <taxon>metagenomes</taxon>
        <taxon>ecological metagenomes</taxon>
    </lineage>
</organism>
<accession>E6PUD3</accession>
<dbReference type="InterPro" id="IPR027417">
    <property type="entry name" value="P-loop_NTPase"/>
</dbReference>
<dbReference type="InterPro" id="IPR003439">
    <property type="entry name" value="ABC_transporter-like_ATP-bd"/>
</dbReference>
<evidence type="ECO:0000259" key="5">
    <source>
        <dbReference type="PROSITE" id="PS50893"/>
    </source>
</evidence>
<keyword evidence="4" id="KW-0067">ATP-binding</keyword>
<evidence type="ECO:0000256" key="1">
    <source>
        <dbReference type="ARBA" id="ARBA00005417"/>
    </source>
</evidence>
<dbReference type="PROSITE" id="PS50893">
    <property type="entry name" value="ABC_TRANSPORTER_2"/>
    <property type="match status" value="1"/>
</dbReference>
<protein>
    <submittedName>
        <fullName evidence="6">Putative ABC-type transport system, ATPase component</fullName>
    </submittedName>
</protein>
<dbReference type="SMART" id="SM00382">
    <property type="entry name" value="AAA"/>
    <property type="match status" value="1"/>
</dbReference>
<dbReference type="PROSITE" id="PS00211">
    <property type="entry name" value="ABC_TRANSPORTER_1"/>
    <property type="match status" value="1"/>
</dbReference>
<dbReference type="PANTHER" id="PTHR43335">
    <property type="entry name" value="ABC TRANSPORTER, ATP-BINDING PROTEIN"/>
    <property type="match status" value="1"/>
</dbReference>
<comment type="similarity">
    <text evidence="1">Belongs to the ABC transporter superfamily.</text>
</comment>
<evidence type="ECO:0000256" key="2">
    <source>
        <dbReference type="ARBA" id="ARBA00022448"/>
    </source>
</evidence>
<dbReference type="EMBL" id="CABM01000056">
    <property type="protein sequence ID" value="CBH98540.1"/>
    <property type="molecule type" value="Genomic_DNA"/>
</dbReference>
<evidence type="ECO:0000256" key="3">
    <source>
        <dbReference type="ARBA" id="ARBA00022741"/>
    </source>
</evidence>
<comment type="caution">
    <text evidence="6">The sequence shown here is derived from an EMBL/GenBank/DDBJ whole genome shotgun (WGS) entry which is preliminary data.</text>
</comment>
<dbReference type="SUPFAM" id="SSF52540">
    <property type="entry name" value="P-loop containing nucleoside triphosphate hydrolases"/>
    <property type="match status" value="1"/>
</dbReference>
<keyword evidence="3" id="KW-0547">Nucleotide-binding</keyword>
<dbReference type="Gene3D" id="3.40.50.300">
    <property type="entry name" value="P-loop containing nucleotide triphosphate hydrolases"/>
    <property type="match status" value="1"/>
</dbReference>